<proteinExistence type="predicted"/>
<keyword evidence="1" id="KW-1133">Transmembrane helix</keyword>
<dbReference type="EMBL" id="MK500408">
    <property type="protein sequence ID" value="QBK89125.1"/>
    <property type="molecule type" value="Genomic_DNA"/>
</dbReference>
<gene>
    <name evidence="2" type="ORF">LCMiAC02_02180</name>
</gene>
<sequence>MNNKKTNSIYSSVFKYKAPYLNLVKRWYGVDPRTQRHVVTGLDHEEPNFMPEGVPHQACCRDGCDCMYGRECPNMRKTTEPFHAGFSKVSLARKTGLDRPWYKQGHPHELSGQELNGHGHVGPFSGHELMEQFDIGLAPKVSLSKMALTYLLIIIIIIYLASKYIKHSK</sequence>
<name>A0A481Z250_9VIRU</name>
<evidence type="ECO:0000256" key="1">
    <source>
        <dbReference type="SAM" id="Phobius"/>
    </source>
</evidence>
<feature type="transmembrane region" description="Helical" evidence="1">
    <location>
        <begin position="147"/>
        <end position="165"/>
    </location>
</feature>
<keyword evidence="1" id="KW-0472">Membrane</keyword>
<keyword evidence="1" id="KW-0812">Transmembrane</keyword>
<organism evidence="2">
    <name type="scientific">Mimivirus LCMiAC02</name>
    <dbReference type="NCBI Taxonomy" id="2506609"/>
    <lineage>
        <taxon>Viruses</taxon>
        <taxon>Varidnaviria</taxon>
        <taxon>Bamfordvirae</taxon>
        <taxon>Nucleocytoviricota</taxon>
        <taxon>Megaviricetes</taxon>
        <taxon>Imitervirales</taxon>
        <taxon>Mimiviridae</taxon>
        <taxon>Klosneuvirinae</taxon>
    </lineage>
</organism>
<protein>
    <submittedName>
        <fullName evidence="2">Uncharacterized protein</fullName>
    </submittedName>
</protein>
<accession>A0A481Z250</accession>
<evidence type="ECO:0000313" key="2">
    <source>
        <dbReference type="EMBL" id="QBK89125.1"/>
    </source>
</evidence>
<reference evidence="2" key="1">
    <citation type="journal article" date="2019" name="MBio">
        <title>Virus Genomes from Deep Sea Sediments Expand the Ocean Megavirome and Support Independent Origins of Viral Gigantism.</title>
        <authorList>
            <person name="Backstrom D."/>
            <person name="Yutin N."/>
            <person name="Jorgensen S.L."/>
            <person name="Dharamshi J."/>
            <person name="Homa F."/>
            <person name="Zaremba-Niedwiedzka K."/>
            <person name="Spang A."/>
            <person name="Wolf Y.I."/>
            <person name="Koonin E.V."/>
            <person name="Ettema T.J."/>
        </authorList>
    </citation>
    <scope>NUCLEOTIDE SEQUENCE</scope>
</reference>